<accession>A0A239APK0</accession>
<sequence length="33" mass="3802">MHSLRMNDGNFRVFDYRGNLTTSTVLILLKTTS</sequence>
<dbReference type="EMBL" id="FZNS01000014">
    <property type="protein sequence ID" value="SNR97222.1"/>
    <property type="molecule type" value="Genomic_DNA"/>
</dbReference>
<organism evidence="1 2">
    <name type="scientific">Hymenobacter mucosus</name>
    <dbReference type="NCBI Taxonomy" id="1411120"/>
    <lineage>
        <taxon>Bacteria</taxon>
        <taxon>Pseudomonadati</taxon>
        <taxon>Bacteroidota</taxon>
        <taxon>Cytophagia</taxon>
        <taxon>Cytophagales</taxon>
        <taxon>Hymenobacteraceae</taxon>
        <taxon>Hymenobacter</taxon>
    </lineage>
</organism>
<protein>
    <submittedName>
        <fullName evidence="1">Uncharacterized protein</fullName>
    </submittedName>
</protein>
<evidence type="ECO:0000313" key="2">
    <source>
        <dbReference type="Proteomes" id="UP000198310"/>
    </source>
</evidence>
<proteinExistence type="predicted"/>
<gene>
    <name evidence="1" type="ORF">SAMN06269173_11421</name>
</gene>
<keyword evidence="2" id="KW-1185">Reference proteome</keyword>
<evidence type="ECO:0000313" key="1">
    <source>
        <dbReference type="EMBL" id="SNR97222.1"/>
    </source>
</evidence>
<reference evidence="2" key="1">
    <citation type="submission" date="2017-06" db="EMBL/GenBank/DDBJ databases">
        <authorList>
            <person name="Varghese N."/>
            <person name="Submissions S."/>
        </authorList>
    </citation>
    <scope>NUCLEOTIDE SEQUENCE [LARGE SCALE GENOMIC DNA]</scope>
    <source>
        <strain evidence="2">DSM 28041</strain>
    </source>
</reference>
<name>A0A239APK0_9BACT</name>
<dbReference type="Proteomes" id="UP000198310">
    <property type="component" value="Unassembled WGS sequence"/>
</dbReference>
<dbReference type="AlphaFoldDB" id="A0A239APK0"/>